<dbReference type="GO" id="GO:0009244">
    <property type="term" value="P:lipopolysaccharide core region biosynthetic process"/>
    <property type="evidence" value="ECO:0007669"/>
    <property type="project" value="UniProtKB-UniRule"/>
</dbReference>
<organism evidence="10 11">
    <name type="scientific">Roseovarius pacificus</name>
    <dbReference type="NCBI Taxonomy" id="337701"/>
    <lineage>
        <taxon>Bacteria</taxon>
        <taxon>Pseudomonadati</taxon>
        <taxon>Pseudomonadota</taxon>
        <taxon>Alphaproteobacteria</taxon>
        <taxon>Rhodobacterales</taxon>
        <taxon>Roseobacteraceae</taxon>
        <taxon>Roseovarius</taxon>
    </lineage>
</organism>
<keyword evidence="8" id="KW-0448">Lipopolysaccharide biosynthesis</keyword>
<dbReference type="RefSeq" id="WP_073034404.1">
    <property type="nucleotide sequence ID" value="NZ_BMLR01000004.1"/>
</dbReference>
<reference evidence="10 11" key="1">
    <citation type="submission" date="2016-11" db="EMBL/GenBank/DDBJ databases">
        <authorList>
            <person name="Jaros S."/>
            <person name="Januszkiewicz K."/>
            <person name="Wedrychowicz H."/>
        </authorList>
    </citation>
    <scope>NUCLEOTIDE SEQUENCE [LARGE SCALE GENOMIC DNA]</scope>
    <source>
        <strain evidence="10 11">DSM 29589</strain>
    </source>
</reference>
<dbReference type="InterPro" id="IPR007507">
    <property type="entry name" value="Glycos_transf_N"/>
</dbReference>
<evidence type="ECO:0000256" key="3">
    <source>
        <dbReference type="ARBA" id="ARBA00012621"/>
    </source>
</evidence>
<evidence type="ECO:0000259" key="9">
    <source>
        <dbReference type="Pfam" id="PF04413"/>
    </source>
</evidence>
<evidence type="ECO:0000256" key="8">
    <source>
        <dbReference type="RuleBase" id="RU365103"/>
    </source>
</evidence>
<dbReference type="EMBL" id="FRBR01000004">
    <property type="protein sequence ID" value="SHL60132.1"/>
    <property type="molecule type" value="Genomic_DNA"/>
</dbReference>
<dbReference type="GO" id="GO:0043842">
    <property type="term" value="F:Kdo transferase activity"/>
    <property type="evidence" value="ECO:0007669"/>
    <property type="project" value="UniProtKB-EC"/>
</dbReference>
<protein>
    <recommendedName>
        <fullName evidence="4 8">3-deoxy-D-manno-octulosonic acid transferase</fullName>
        <shortName evidence="8">Kdo transferase</shortName>
        <ecNumber evidence="3 8">2.4.99.12</ecNumber>
    </recommendedName>
    <alternativeName>
        <fullName evidence="6 8">Lipid IV(A) 3-deoxy-D-manno-octulosonic acid transferase</fullName>
    </alternativeName>
</protein>
<comment type="catalytic activity">
    <reaction evidence="7 8">
        <text>lipid IVA (E. coli) + CMP-3-deoxy-beta-D-manno-octulosonate = alpha-Kdo-(2-&gt;6)-lipid IVA (E. coli) + CMP + H(+)</text>
        <dbReference type="Rhea" id="RHEA:28066"/>
        <dbReference type="ChEBI" id="CHEBI:15378"/>
        <dbReference type="ChEBI" id="CHEBI:58603"/>
        <dbReference type="ChEBI" id="CHEBI:60364"/>
        <dbReference type="ChEBI" id="CHEBI:60377"/>
        <dbReference type="ChEBI" id="CHEBI:85987"/>
        <dbReference type="EC" id="2.4.99.12"/>
    </reaction>
</comment>
<sequence length="405" mass="44921">MRRSLSLAAYLAMTRRAPQDALGPVQARPEGELIWAHAVEPGHADALCQMAERLAAQRPGLHMLLTSRHADVLEMRKGTSIIRAKLPEDTVQNAEAFLDHWSPDICLWTGGDLQPAFITCAEQQNVPMYLVDAEERLMDKPSWRWFPDLPRAILDRFALILARNANTARFLRRIGVRDTEISVTGPFQEGALTLPYNESDRDELSRLLRGRLVWLAAMIQPQETDVVLQAHRITSRLAHRSLLVLVPDDPATGQTFKQKLDQDGWRSVVWSTGTMPEETTQVILADTYGEMGLWYRVAPITFMGSSLEAGQWGRDPNEPAAHGSAILYGPNVRRYLSGYSRFAEAGAARIVRDADTLAAAVQRLIPPDQSAAMAHAAWDVASQSAGVTDKILDLVQDTLDVMGAK</sequence>
<evidence type="ECO:0000313" key="11">
    <source>
        <dbReference type="Proteomes" id="UP000183974"/>
    </source>
</evidence>
<accession>A0A1M7BYM1</accession>
<dbReference type="InterPro" id="IPR038107">
    <property type="entry name" value="Glycos_transf_N_sf"/>
</dbReference>
<evidence type="ECO:0000256" key="7">
    <source>
        <dbReference type="ARBA" id="ARBA00049183"/>
    </source>
</evidence>
<dbReference type="InterPro" id="IPR039901">
    <property type="entry name" value="Kdotransferase"/>
</dbReference>
<dbReference type="GO" id="GO:0009245">
    <property type="term" value="P:lipid A biosynthetic process"/>
    <property type="evidence" value="ECO:0007669"/>
    <property type="project" value="TreeGrafter"/>
</dbReference>
<comment type="subcellular location">
    <subcellularLocation>
        <location evidence="8">Cell membrane</location>
    </subcellularLocation>
</comment>
<dbReference type="Proteomes" id="UP000183974">
    <property type="component" value="Unassembled WGS sequence"/>
</dbReference>
<dbReference type="EC" id="2.4.99.12" evidence="3 8"/>
<dbReference type="Pfam" id="PF04413">
    <property type="entry name" value="Glycos_transf_N"/>
    <property type="match status" value="1"/>
</dbReference>
<evidence type="ECO:0000256" key="5">
    <source>
        <dbReference type="ARBA" id="ARBA00022679"/>
    </source>
</evidence>
<dbReference type="SUPFAM" id="SSF53756">
    <property type="entry name" value="UDP-Glycosyltransferase/glycogen phosphorylase"/>
    <property type="match status" value="1"/>
</dbReference>
<proteinExistence type="inferred from homology"/>
<dbReference type="Gene3D" id="3.40.50.11720">
    <property type="entry name" value="3-Deoxy-D-manno-octulosonic-acid transferase, N-terminal domain"/>
    <property type="match status" value="1"/>
</dbReference>
<dbReference type="AlphaFoldDB" id="A0A1M7BYM1"/>
<comment type="pathway">
    <text evidence="2 8">Bacterial outer membrane biogenesis; LPS core biosynthesis.</text>
</comment>
<feature type="domain" description="3-deoxy-D-manno-octulosonic-acid transferase N-terminal" evidence="9">
    <location>
        <begin position="26"/>
        <end position="186"/>
    </location>
</feature>
<dbReference type="PANTHER" id="PTHR42755:SF1">
    <property type="entry name" value="3-DEOXY-D-MANNO-OCTULOSONIC ACID TRANSFERASE, MITOCHONDRIAL-RELATED"/>
    <property type="match status" value="1"/>
</dbReference>
<evidence type="ECO:0000256" key="4">
    <source>
        <dbReference type="ARBA" id="ARBA00019077"/>
    </source>
</evidence>
<gene>
    <name evidence="10" type="ORF">SAMN05444398_10443</name>
</gene>
<dbReference type="PANTHER" id="PTHR42755">
    <property type="entry name" value="3-DEOXY-MANNO-OCTULOSONATE CYTIDYLYLTRANSFERASE"/>
    <property type="match status" value="1"/>
</dbReference>
<dbReference type="Gene3D" id="3.40.50.2000">
    <property type="entry name" value="Glycogen Phosphorylase B"/>
    <property type="match status" value="1"/>
</dbReference>
<keyword evidence="5 8" id="KW-0808">Transferase</keyword>
<comment type="function">
    <text evidence="1 8">Involved in lipopolysaccharide (LPS) biosynthesis. Catalyzes the transfer of 3-deoxy-D-manno-octulosonate (Kdo) residue(s) from CMP-Kdo to lipid IV(A), the tetraacyldisaccharide-1,4'-bisphosphate precursor of lipid A.</text>
</comment>
<name>A0A1M7BYM1_9RHOB</name>
<evidence type="ECO:0000256" key="2">
    <source>
        <dbReference type="ARBA" id="ARBA00004713"/>
    </source>
</evidence>
<dbReference type="STRING" id="337701.SAMN05444398_10443"/>
<dbReference type="OrthoDB" id="9789797at2"/>
<comment type="similarity">
    <text evidence="8">Belongs to the glycosyltransferase group 1 family.</text>
</comment>
<keyword evidence="8" id="KW-1003">Cell membrane</keyword>
<keyword evidence="11" id="KW-1185">Reference proteome</keyword>
<dbReference type="GO" id="GO:0005886">
    <property type="term" value="C:plasma membrane"/>
    <property type="evidence" value="ECO:0007669"/>
    <property type="project" value="UniProtKB-SubCell"/>
</dbReference>
<evidence type="ECO:0000256" key="6">
    <source>
        <dbReference type="ARBA" id="ARBA00031445"/>
    </source>
</evidence>
<dbReference type="UniPathway" id="UPA00958"/>
<evidence type="ECO:0000313" key="10">
    <source>
        <dbReference type="EMBL" id="SHL60132.1"/>
    </source>
</evidence>
<evidence type="ECO:0000256" key="1">
    <source>
        <dbReference type="ARBA" id="ARBA00003394"/>
    </source>
</evidence>
<keyword evidence="8" id="KW-0472">Membrane</keyword>